<evidence type="ECO:0000256" key="1">
    <source>
        <dbReference type="SAM" id="MobiDB-lite"/>
    </source>
</evidence>
<keyword evidence="2" id="KW-0472">Membrane</keyword>
<dbReference type="Proteomes" id="UP000275225">
    <property type="component" value="Unassembled WGS sequence"/>
</dbReference>
<sequence length="78" mass="8661">MDFSYLPSVMIAAEEIDPEGNQSIGWLAGGFTLLLFIVVALLLWSFARMARRAREPWQGEDEQDTSSPETPGDDDTTP</sequence>
<evidence type="ECO:0000256" key="2">
    <source>
        <dbReference type="SAM" id="Phobius"/>
    </source>
</evidence>
<dbReference type="EMBL" id="RQJX01000015">
    <property type="protein sequence ID" value="RQN03045.1"/>
    <property type="molecule type" value="Genomic_DNA"/>
</dbReference>
<dbReference type="OrthoDB" id="3748804at2"/>
<accession>A0A3N6WMM3</accession>
<feature type="transmembrane region" description="Helical" evidence="2">
    <location>
        <begin position="24"/>
        <end position="44"/>
    </location>
</feature>
<keyword evidence="2" id="KW-0812">Transmembrane</keyword>
<dbReference type="RefSeq" id="WP_124237308.1">
    <property type="nucleotide sequence ID" value="NZ_JBHUFI010000013.1"/>
</dbReference>
<protein>
    <submittedName>
        <fullName evidence="3">Uncharacterized protein</fullName>
    </submittedName>
</protein>
<gene>
    <name evidence="3" type="ORF">EHW97_11475</name>
</gene>
<name>A0A3N6WMM3_9ACTN</name>
<keyword evidence="4" id="KW-1185">Reference proteome</keyword>
<proteinExistence type="predicted"/>
<evidence type="ECO:0000313" key="3">
    <source>
        <dbReference type="EMBL" id="RQN03045.1"/>
    </source>
</evidence>
<evidence type="ECO:0000313" key="4">
    <source>
        <dbReference type="Proteomes" id="UP000275225"/>
    </source>
</evidence>
<organism evidence="3 4">
    <name type="scientific">Aeromicrobium camelliae</name>
    <dbReference type="NCBI Taxonomy" id="1538144"/>
    <lineage>
        <taxon>Bacteria</taxon>
        <taxon>Bacillati</taxon>
        <taxon>Actinomycetota</taxon>
        <taxon>Actinomycetes</taxon>
        <taxon>Propionibacteriales</taxon>
        <taxon>Nocardioidaceae</taxon>
        <taxon>Aeromicrobium</taxon>
    </lineage>
</organism>
<comment type="caution">
    <text evidence="3">The sequence shown here is derived from an EMBL/GenBank/DDBJ whole genome shotgun (WGS) entry which is preliminary data.</text>
</comment>
<dbReference type="AlphaFoldDB" id="A0A3N6WMM3"/>
<keyword evidence="2" id="KW-1133">Transmembrane helix</keyword>
<reference evidence="3 4" key="1">
    <citation type="submission" date="2018-11" db="EMBL/GenBank/DDBJ databases">
        <authorList>
            <person name="Li F."/>
        </authorList>
    </citation>
    <scope>NUCLEOTIDE SEQUENCE [LARGE SCALE GENOMIC DNA]</scope>
    <source>
        <strain evidence="3 4">YS17T</strain>
    </source>
</reference>
<feature type="region of interest" description="Disordered" evidence="1">
    <location>
        <begin position="54"/>
        <end position="78"/>
    </location>
</feature>